<dbReference type="GO" id="GO:0016020">
    <property type="term" value="C:membrane"/>
    <property type="evidence" value="ECO:0007669"/>
    <property type="project" value="UniProtKB-SubCell"/>
</dbReference>
<proteinExistence type="predicted"/>
<comment type="caution">
    <text evidence="6">The sequence shown here is derived from an EMBL/GenBank/DDBJ whole genome shotgun (WGS) entry which is preliminary data.</text>
</comment>
<dbReference type="InterPro" id="IPR005178">
    <property type="entry name" value="Ostalpha/TMEM184C"/>
</dbReference>
<keyword evidence="4 5" id="KW-0472">Membrane</keyword>
<evidence type="ECO:0000313" key="7">
    <source>
        <dbReference type="Proteomes" id="UP000299084"/>
    </source>
</evidence>
<dbReference type="AlphaFoldDB" id="A0A5N4EKH8"/>
<name>A0A5N4EKH8_CAMDR</name>
<dbReference type="Proteomes" id="UP000299084">
    <property type="component" value="Unassembled WGS sequence"/>
</dbReference>
<accession>A0A5N4EKH8</accession>
<feature type="transmembrane region" description="Helical" evidence="5">
    <location>
        <begin position="55"/>
        <end position="71"/>
    </location>
</feature>
<protein>
    <submittedName>
        <fullName evidence="6">Organic solute transporter subunit alpha</fullName>
    </submittedName>
</protein>
<keyword evidence="7" id="KW-1185">Reference proteome</keyword>
<organism evidence="6 7">
    <name type="scientific">Camelus dromedarius</name>
    <name type="common">Dromedary</name>
    <name type="synonym">Arabian camel</name>
    <dbReference type="NCBI Taxonomy" id="9838"/>
    <lineage>
        <taxon>Eukaryota</taxon>
        <taxon>Metazoa</taxon>
        <taxon>Chordata</taxon>
        <taxon>Craniata</taxon>
        <taxon>Vertebrata</taxon>
        <taxon>Euteleostomi</taxon>
        <taxon>Mammalia</taxon>
        <taxon>Eutheria</taxon>
        <taxon>Laurasiatheria</taxon>
        <taxon>Artiodactyla</taxon>
        <taxon>Tylopoda</taxon>
        <taxon>Camelidae</taxon>
        <taxon>Camelus</taxon>
    </lineage>
</organism>
<dbReference type="EMBL" id="JWIN03000001">
    <property type="protein sequence ID" value="KAB1283887.1"/>
    <property type="molecule type" value="Genomic_DNA"/>
</dbReference>
<evidence type="ECO:0000256" key="3">
    <source>
        <dbReference type="ARBA" id="ARBA00022989"/>
    </source>
</evidence>
<reference evidence="6 7" key="1">
    <citation type="journal article" date="2019" name="Mol. Ecol. Resour.">
        <title>Improving Illumina assemblies with Hi-C and long reads: an example with the North African dromedary.</title>
        <authorList>
            <person name="Elbers J.P."/>
            <person name="Rogers M.F."/>
            <person name="Perelman P.L."/>
            <person name="Proskuryakova A.A."/>
            <person name="Serdyukova N.A."/>
            <person name="Johnson W.E."/>
            <person name="Horin P."/>
            <person name="Corander J."/>
            <person name="Murphy D."/>
            <person name="Burger P.A."/>
        </authorList>
    </citation>
    <scope>NUCLEOTIDE SEQUENCE [LARGE SCALE GENOMIC DNA]</scope>
    <source>
        <strain evidence="6">Drom800</strain>
        <tissue evidence="6">Blood</tissue>
    </source>
</reference>
<gene>
    <name evidence="6" type="ORF">Cadr_000000661</name>
</gene>
<sequence>MLGLLPSLSFSVLQALLILSAVQPAIFSVLANSGQIACSPPFSSKIRSQVMNCHLLILESFLITVLIRMYYRRKDSKVGYEPFSSPDLDSNVKA</sequence>
<comment type="subcellular location">
    <subcellularLocation>
        <location evidence="1">Membrane</location>
        <topology evidence="1">Multi-pass membrane protein</topology>
    </subcellularLocation>
</comment>
<dbReference type="Pfam" id="PF03619">
    <property type="entry name" value="Solute_trans_a"/>
    <property type="match status" value="1"/>
</dbReference>
<evidence type="ECO:0000256" key="4">
    <source>
        <dbReference type="ARBA" id="ARBA00023136"/>
    </source>
</evidence>
<evidence type="ECO:0000256" key="5">
    <source>
        <dbReference type="SAM" id="Phobius"/>
    </source>
</evidence>
<keyword evidence="2 5" id="KW-0812">Transmembrane</keyword>
<evidence type="ECO:0000256" key="2">
    <source>
        <dbReference type="ARBA" id="ARBA00022692"/>
    </source>
</evidence>
<evidence type="ECO:0000256" key="1">
    <source>
        <dbReference type="ARBA" id="ARBA00004141"/>
    </source>
</evidence>
<keyword evidence="3 5" id="KW-1133">Transmembrane helix</keyword>
<evidence type="ECO:0000313" key="6">
    <source>
        <dbReference type="EMBL" id="KAB1283887.1"/>
    </source>
</evidence>